<dbReference type="InterPro" id="IPR036812">
    <property type="entry name" value="NAD(P)_OxRdtase_dom_sf"/>
</dbReference>
<accession>A0A518K449</accession>
<evidence type="ECO:0000313" key="2">
    <source>
        <dbReference type="EMBL" id="QDV72574.1"/>
    </source>
</evidence>
<dbReference type="Pfam" id="PF00248">
    <property type="entry name" value="Aldo_ket_red"/>
    <property type="match status" value="1"/>
</dbReference>
<name>A0A518K449_9BACT</name>
<dbReference type="KEGG" id="bmei:Spa11_07530"/>
<dbReference type="InterPro" id="IPR053135">
    <property type="entry name" value="AKR2_Oxidoreductase"/>
</dbReference>
<organism evidence="2 3">
    <name type="scientific">Botrimarina mediterranea</name>
    <dbReference type="NCBI Taxonomy" id="2528022"/>
    <lineage>
        <taxon>Bacteria</taxon>
        <taxon>Pseudomonadati</taxon>
        <taxon>Planctomycetota</taxon>
        <taxon>Planctomycetia</taxon>
        <taxon>Pirellulales</taxon>
        <taxon>Lacipirellulaceae</taxon>
        <taxon>Botrimarina</taxon>
    </lineage>
</organism>
<reference evidence="2 3" key="1">
    <citation type="submission" date="2019-02" db="EMBL/GenBank/DDBJ databases">
        <title>Deep-cultivation of Planctomycetes and their phenomic and genomic characterization uncovers novel biology.</title>
        <authorList>
            <person name="Wiegand S."/>
            <person name="Jogler M."/>
            <person name="Boedeker C."/>
            <person name="Pinto D."/>
            <person name="Vollmers J."/>
            <person name="Rivas-Marin E."/>
            <person name="Kohn T."/>
            <person name="Peeters S.H."/>
            <person name="Heuer A."/>
            <person name="Rast P."/>
            <person name="Oberbeckmann S."/>
            <person name="Bunk B."/>
            <person name="Jeske O."/>
            <person name="Meyerdierks A."/>
            <person name="Storesund J.E."/>
            <person name="Kallscheuer N."/>
            <person name="Luecker S."/>
            <person name="Lage O.M."/>
            <person name="Pohl T."/>
            <person name="Merkel B.J."/>
            <person name="Hornburger P."/>
            <person name="Mueller R.-W."/>
            <person name="Bruemmer F."/>
            <person name="Labrenz M."/>
            <person name="Spormann A.M."/>
            <person name="Op den Camp H."/>
            <person name="Overmann J."/>
            <person name="Amann R."/>
            <person name="Jetten M.S.M."/>
            <person name="Mascher T."/>
            <person name="Medema M.H."/>
            <person name="Devos D.P."/>
            <person name="Kaster A.-K."/>
            <person name="Ovreas L."/>
            <person name="Rohde M."/>
            <person name="Galperin M.Y."/>
            <person name="Jogler C."/>
        </authorList>
    </citation>
    <scope>NUCLEOTIDE SEQUENCE [LARGE SCALE GENOMIC DNA]</scope>
    <source>
        <strain evidence="2 3">Spa11</strain>
    </source>
</reference>
<dbReference type="Gene3D" id="3.20.20.100">
    <property type="entry name" value="NADP-dependent oxidoreductase domain"/>
    <property type="match status" value="1"/>
</dbReference>
<keyword evidence="3" id="KW-1185">Reference proteome</keyword>
<protein>
    <submittedName>
        <fullName evidence="2">Aldo/keto reductase family protein</fullName>
    </submittedName>
</protein>
<dbReference type="PANTHER" id="PTHR43312:SF2">
    <property type="entry name" value="OXIDOREDUCTASE"/>
    <property type="match status" value="1"/>
</dbReference>
<feature type="domain" description="NADP-dependent oxidoreductase" evidence="1">
    <location>
        <begin position="19"/>
        <end position="182"/>
    </location>
</feature>
<evidence type="ECO:0000313" key="3">
    <source>
        <dbReference type="Proteomes" id="UP000316426"/>
    </source>
</evidence>
<dbReference type="EMBL" id="CP036349">
    <property type="protein sequence ID" value="QDV72574.1"/>
    <property type="molecule type" value="Genomic_DNA"/>
</dbReference>
<evidence type="ECO:0000259" key="1">
    <source>
        <dbReference type="Pfam" id="PF00248"/>
    </source>
</evidence>
<proteinExistence type="predicted"/>
<gene>
    <name evidence="2" type="ORF">Spa11_07530</name>
</gene>
<dbReference type="AlphaFoldDB" id="A0A518K449"/>
<dbReference type="InterPro" id="IPR023210">
    <property type="entry name" value="NADP_OxRdtase_dom"/>
</dbReference>
<sequence>MQYRRFGRTELSMPVFSCGGMRYQQTWDDATLDVVEDANQQNLRATIHRAIELGITHIETARGYGTSERQLGLVLPEIRATRPVEAKGGPDGLIVQTKIAPHANPKEFRRQVLDSLDRLKTDYVDLLGLHGINTYEVFWHAVKPGGCLEEARKLQREGRVGSVGFSTHGLTDLIVDAVNYQGAGGFDYVNLHWYYINQWNWPAVEAATKNEVGVFIISPNDKGGLLYKPSDKLVELCQPLHPIVFNSLFCLRRPEVHTLSLGASQPSDFDLQVSSLPLLDKADERLAPILARLRRAMVEAVGEDVADHFRDGLPTWEEGDNAGYINTHIVLWLRNLALAYDLTEYGKMRYNLLGNGGHWFSGLNAAHLDTMPTERLEKAYKDSPFADRIAGWLREAHELLGGAEVQRLGRD</sequence>
<dbReference type="RefSeq" id="WP_145108027.1">
    <property type="nucleotide sequence ID" value="NZ_CP036349.1"/>
</dbReference>
<dbReference type="Proteomes" id="UP000316426">
    <property type="component" value="Chromosome"/>
</dbReference>
<dbReference type="SUPFAM" id="SSF51430">
    <property type="entry name" value="NAD(P)-linked oxidoreductase"/>
    <property type="match status" value="1"/>
</dbReference>
<dbReference type="PANTHER" id="PTHR43312">
    <property type="entry name" value="D-THREO-ALDOSE 1-DEHYDROGENASE"/>
    <property type="match status" value="1"/>
</dbReference>
<dbReference type="CDD" id="cd19096">
    <property type="entry name" value="AKR_Fe-S_oxidoreductase"/>
    <property type="match status" value="1"/>
</dbReference>